<comment type="caution">
    <text evidence="1">The sequence shown here is derived from an EMBL/GenBank/DDBJ whole genome shotgun (WGS) entry which is preliminary data.</text>
</comment>
<name>A0A4Z2D3E1_SCHJA</name>
<dbReference type="Proteomes" id="UP000311919">
    <property type="component" value="Unassembled WGS sequence"/>
</dbReference>
<accession>A0A4Z2D3E1</accession>
<sequence length="59" mass="7049">MQSLELTIPVYYRNDYPRFYLILIYASNNYDLHGVYKQLYVRQLLDACYIISSGCYPTI</sequence>
<proteinExistence type="predicted"/>
<protein>
    <submittedName>
        <fullName evidence="1">Uncharacterized protein</fullName>
    </submittedName>
</protein>
<feature type="non-terminal residue" evidence="1">
    <location>
        <position position="1"/>
    </location>
</feature>
<feature type="non-terminal residue" evidence="1">
    <location>
        <position position="59"/>
    </location>
</feature>
<dbReference type="OrthoDB" id="6240202at2759"/>
<reference evidence="1 2" key="1">
    <citation type="submission" date="2019-03" db="EMBL/GenBank/DDBJ databases">
        <title>An improved genome assembly of the fluke Schistosoma japonicum.</title>
        <authorList>
            <person name="Hu W."/>
            <person name="Luo F."/>
            <person name="Yin M."/>
            <person name="Mo X."/>
            <person name="Sun C."/>
            <person name="Wu Q."/>
            <person name="Zhu B."/>
            <person name="Xiang M."/>
            <person name="Wang J."/>
            <person name="Wang Y."/>
            <person name="Zhang T."/>
            <person name="Xu B."/>
            <person name="Zheng H."/>
            <person name="Feng Z."/>
        </authorList>
    </citation>
    <scope>NUCLEOTIDE SEQUENCE [LARGE SCALE GENOMIC DNA]</scope>
    <source>
        <strain evidence="1">HuSjv2</strain>
        <tissue evidence="1">Worms</tissue>
    </source>
</reference>
<dbReference type="AlphaFoldDB" id="A0A4Z2D3E1"/>
<dbReference type="EMBL" id="SKCS01000327">
    <property type="protein sequence ID" value="TNN11015.1"/>
    <property type="molecule type" value="Genomic_DNA"/>
</dbReference>
<gene>
    <name evidence="1" type="ORF">EWB00_004953</name>
</gene>
<keyword evidence="2" id="KW-1185">Reference proteome</keyword>
<evidence type="ECO:0000313" key="2">
    <source>
        <dbReference type="Proteomes" id="UP000311919"/>
    </source>
</evidence>
<evidence type="ECO:0000313" key="1">
    <source>
        <dbReference type="EMBL" id="TNN11015.1"/>
    </source>
</evidence>
<organism evidence="1 2">
    <name type="scientific">Schistosoma japonicum</name>
    <name type="common">Blood fluke</name>
    <dbReference type="NCBI Taxonomy" id="6182"/>
    <lineage>
        <taxon>Eukaryota</taxon>
        <taxon>Metazoa</taxon>
        <taxon>Spiralia</taxon>
        <taxon>Lophotrochozoa</taxon>
        <taxon>Platyhelminthes</taxon>
        <taxon>Trematoda</taxon>
        <taxon>Digenea</taxon>
        <taxon>Strigeidida</taxon>
        <taxon>Schistosomatoidea</taxon>
        <taxon>Schistosomatidae</taxon>
        <taxon>Schistosoma</taxon>
    </lineage>
</organism>